<dbReference type="RefSeq" id="WP_040723543.1">
    <property type="nucleotide sequence ID" value="NZ_CAWPHS010000058.1"/>
</dbReference>
<reference evidence="1 2" key="1">
    <citation type="submission" date="2020-04" db="EMBL/GenBank/DDBJ databases">
        <title>MicrobeNet Type strains.</title>
        <authorList>
            <person name="Nicholson A.C."/>
        </authorList>
    </citation>
    <scope>NUCLEOTIDE SEQUENCE [LARGE SCALE GENOMIC DNA]</scope>
    <source>
        <strain evidence="1 2">DSM 44445</strain>
    </source>
</reference>
<evidence type="ECO:0000313" key="1">
    <source>
        <dbReference type="EMBL" id="NKY89777.1"/>
    </source>
</evidence>
<dbReference type="EMBL" id="JAAXPE010000061">
    <property type="protein sequence ID" value="NKY89777.1"/>
    <property type="molecule type" value="Genomic_DNA"/>
</dbReference>
<proteinExistence type="predicted"/>
<accession>A0A7X6M400</accession>
<keyword evidence="2" id="KW-1185">Reference proteome</keyword>
<sequence>MRIKTIGSDDDRTAIAVLRIEIRTGNDEDDMRALAARLGYRLVGGLIALAPDREGPLTTVMLALARTKASIVIVPNIEHLDGIAAHIQQRARIVTVAGEHALERITTTSVTEPTANI</sequence>
<name>A0A7X6M400_9NOCA</name>
<dbReference type="Proteomes" id="UP000523447">
    <property type="component" value="Unassembled WGS sequence"/>
</dbReference>
<comment type="caution">
    <text evidence="1">The sequence shown here is derived from an EMBL/GenBank/DDBJ whole genome shotgun (WGS) entry which is preliminary data.</text>
</comment>
<evidence type="ECO:0000313" key="2">
    <source>
        <dbReference type="Proteomes" id="UP000523447"/>
    </source>
</evidence>
<gene>
    <name evidence="1" type="ORF">HGA07_29850</name>
</gene>
<protein>
    <submittedName>
        <fullName evidence="1">Uncharacterized protein</fullName>
    </submittedName>
</protein>
<organism evidence="1 2">
    <name type="scientific">Nocardia veterana</name>
    <dbReference type="NCBI Taxonomy" id="132249"/>
    <lineage>
        <taxon>Bacteria</taxon>
        <taxon>Bacillati</taxon>
        <taxon>Actinomycetota</taxon>
        <taxon>Actinomycetes</taxon>
        <taxon>Mycobacteriales</taxon>
        <taxon>Nocardiaceae</taxon>
        <taxon>Nocardia</taxon>
    </lineage>
</organism>
<dbReference type="AlphaFoldDB" id="A0A7X6M400"/>